<feature type="transmembrane region" description="Helical" evidence="2">
    <location>
        <begin position="246"/>
        <end position="265"/>
    </location>
</feature>
<evidence type="ECO:0000313" key="5">
    <source>
        <dbReference type="Proteomes" id="UP000199288"/>
    </source>
</evidence>
<evidence type="ECO:0000256" key="3">
    <source>
        <dbReference type="SAM" id="SignalP"/>
    </source>
</evidence>
<feature type="compositionally biased region" description="Acidic residues" evidence="1">
    <location>
        <begin position="86"/>
        <end position="97"/>
    </location>
</feature>
<gene>
    <name evidence="4" type="ORF">SAMN02910418_00965</name>
</gene>
<dbReference type="Proteomes" id="UP000199288">
    <property type="component" value="Unassembled WGS sequence"/>
</dbReference>
<keyword evidence="2" id="KW-1133">Transmembrane helix</keyword>
<evidence type="ECO:0000313" key="4">
    <source>
        <dbReference type="EMBL" id="SEA13806.1"/>
    </source>
</evidence>
<keyword evidence="2" id="KW-0812">Transmembrane</keyword>
<dbReference type="AlphaFoldDB" id="A0A1H3YQH3"/>
<organism evidence="4 5">
    <name type="scientific">Bowdeniella nasicola</name>
    <dbReference type="NCBI Taxonomy" id="208480"/>
    <lineage>
        <taxon>Bacteria</taxon>
        <taxon>Bacillati</taxon>
        <taxon>Actinomycetota</taxon>
        <taxon>Actinomycetes</taxon>
        <taxon>Actinomycetales</taxon>
        <taxon>Actinomycetaceae</taxon>
        <taxon>Bowdeniella</taxon>
    </lineage>
</organism>
<name>A0A1H3YQH3_9ACTO</name>
<dbReference type="RefSeq" id="WP_092562929.1">
    <property type="nucleotide sequence ID" value="NZ_FNQV01000005.1"/>
</dbReference>
<accession>A0A1H3YQH3</accession>
<feature type="signal peptide" evidence="3">
    <location>
        <begin position="1"/>
        <end position="25"/>
    </location>
</feature>
<protein>
    <submittedName>
        <fullName evidence="4">Uncharacterized protein</fullName>
    </submittedName>
</protein>
<dbReference type="OrthoDB" id="9857673at2"/>
<proteinExistence type="predicted"/>
<feature type="region of interest" description="Disordered" evidence="1">
    <location>
        <begin position="86"/>
        <end position="130"/>
    </location>
</feature>
<evidence type="ECO:0000256" key="2">
    <source>
        <dbReference type="SAM" id="Phobius"/>
    </source>
</evidence>
<evidence type="ECO:0000256" key="1">
    <source>
        <dbReference type="SAM" id="MobiDB-lite"/>
    </source>
</evidence>
<keyword evidence="2" id="KW-0472">Membrane</keyword>
<feature type="chain" id="PRO_5011650631" evidence="3">
    <location>
        <begin position="26"/>
        <end position="276"/>
    </location>
</feature>
<keyword evidence="5" id="KW-1185">Reference proteome</keyword>
<reference evidence="5" key="1">
    <citation type="submission" date="2016-10" db="EMBL/GenBank/DDBJ databases">
        <authorList>
            <person name="Varghese N."/>
            <person name="Submissions S."/>
        </authorList>
    </citation>
    <scope>NUCLEOTIDE SEQUENCE [LARGE SCALE GENOMIC DNA]</scope>
    <source>
        <strain evidence="5">KPR-1</strain>
    </source>
</reference>
<sequence length="276" mass="29185">MIYRVGVSALLAVLLVCGAAPGVSAAGWIDPDEEPNRSIAAWVADSAREWIALDDTRSADLDPAALSFGTPVRALTWHPRVLGAGEESEPLWPDEDAGPGRLVPPSRENEPERRPSPPRHPGALPAGSDPVTEGLVQAVDVWWVPVLLDGAGVGVLEVAFERATTTVAATWSAPAAQRIIGAPHTIVRDDYGFIGINLPNVVALDAAARDHVAGEVPIETYLDSLTASMKGPAAEAARTGGARAPIIATILTLLILGALMWLFAWQRDQDEEDQTP</sequence>
<dbReference type="EMBL" id="FNQV01000005">
    <property type="protein sequence ID" value="SEA13806.1"/>
    <property type="molecule type" value="Genomic_DNA"/>
</dbReference>
<keyword evidence="3" id="KW-0732">Signal</keyword>